<sequence length="365" mass="41830">MNSQNFEIAAEALLGKELKNGWKVTKKLERKLGSSGGYFSVCYLVEKDGYEAFLKALNFKAFFELSPGKKAIDIIQEQTAAYKFEVDLLQRCKNNKLSKVSLILDEGEASFENEGFAIPYVPYLIFEKAGDDLRGFINFTKHIETAWKLKSLHNVAIGIKQLHSVNIAHQDLKPSNVLLYEDNLVSKIGDLGRSLCKDILAPHDRGGNFTGDNSYAPPEFLYGYSNPDWEERVKSTDLYLFGSMIIYYFIGVSMTSLLSKNIEESFRWYIWTGSFVDVKDYLINGYYKSLKEFEVALDDKELSRELIQIITYCCHPIPELRGHPTNIRIAKNQELRGNKLNQYDFQRLISKLDILAKKAQLKFVK</sequence>
<dbReference type="eggNOG" id="COG0515">
    <property type="taxonomic scope" value="Bacteria"/>
</dbReference>
<reference evidence="2 3" key="1">
    <citation type="submission" date="2012-06" db="EMBL/GenBank/DDBJ databases">
        <title>The complete genome of Aequorivita sublithincola DSM 14238.</title>
        <authorList>
            <consortium name="US DOE Joint Genome Institute (JGI-PGF)"/>
            <person name="Lucas S."/>
            <person name="Copeland A."/>
            <person name="Lapidus A."/>
            <person name="Goodwin L."/>
            <person name="Pitluck S."/>
            <person name="Peters L."/>
            <person name="Munk A.C.C."/>
            <person name="Kyrpides N."/>
            <person name="Mavromatis K."/>
            <person name="Pagani I."/>
            <person name="Ivanova N."/>
            <person name="Ovchinnikova G."/>
            <person name="Zeytun A."/>
            <person name="Detter J.C."/>
            <person name="Han C."/>
            <person name="Land M."/>
            <person name="Hauser L."/>
            <person name="Markowitz V."/>
            <person name="Cheng J.-F."/>
            <person name="Hugenholtz P."/>
            <person name="Woyke T."/>
            <person name="Wu D."/>
            <person name="Tindall B."/>
            <person name="Faehnrich R."/>
            <person name="Brambilla E."/>
            <person name="Klenk H.-P."/>
            <person name="Eisen J.A."/>
        </authorList>
    </citation>
    <scope>NUCLEOTIDE SEQUENCE [LARGE SCALE GENOMIC DNA]</scope>
    <source>
        <strain evidence="3">DSM 14238 / LMG 21431 / ACAM 643 / 9-3</strain>
    </source>
</reference>
<dbReference type="PANTHER" id="PTHR44167:SF24">
    <property type="entry name" value="SERINE_THREONINE-PROTEIN KINASE CHK2"/>
    <property type="match status" value="1"/>
</dbReference>
<dbReference type="InterPro" id="IPR000719">
    <property type="entry name" value="Prot_kinase_dom"/>
</dbReference>
<evidence type="ECO:0000313" key="2">
    <source>
        <dbReference type="EMBL" id="AFL82555.1"/>
    </source>
</evidence>
<gene>
    <name evidence="2" type="ordered locus">Aeqsu_3120</name>
</gene>
<dbReference type="PROSITE" id="PS50011">
    <property type="entry name" value="PROTEIN_KINASE_DOM"/>
    <property type="match status" value="1"/>
</dbReference>
<protein>
    <submittedName>
        <fullName evidence="2">Protein kinase family protein</fullName>
    </submittedName>
</protein>
<name>I3YZY7_AEQSU</name>
<dbReference type="InterPro" id="IPR011009">
    <property type="entry name" value="Kinase-like_dom_sf"/>
</dbReference>
<keyword evidence="2" id="KW-0418">Kinase</keyword>
<dbReference type="RefSeq" id="WP_014783804.1">
    <property type="nucleotide sequence ID" value="NC_018013.1"/>
</dbReference>
<dbReference type="AlphaFoldDB" id="I3YZY7"/>
<keyword evidence="2" id="KW-0808">Transferase</keyword>
<keyword evidence="3" id="KW-1185">Reference proteome</keyword>
<dbReference type="KEGG" id="asl:Aeqsu_3120"/>
<dbReference type="OrthoDB" id="9813021at2"/>
<dbReference type="EMBL" id="CP003280">
    <property type="protein sequence ID" value="AFL82555.1"/>
    <property type="molecule type" value="Genomic_DNA"/>
</dbReference>
<dbReference type="SUPFAM" id="SSF56112">
    <property type="entry name" value="Protein kinase-like (PK-like)"/>
    <property type="match status" value="1"/>
</dbReference>
<dbReference type="Gene3D" id="1.10.510.10">
    <property type="entry name" value="Transferase(Phosphotransferase) domain 1"/>
    <property type="match status" value="1"/>
</dbReference>
<dbReference type="STRING" id="746697.Aeqsu_3120"/>
<dbReference type="HOGENOM" id="CLU_791676_0_0_10"/>
<dbReference type="Pfam" id="PF00069">
    <property type="entry name" value="Pkinase"/>
    <property type="match status" value="1"/>
</dbReference>
<dbReference type="InterPro" id="IPR008271">
    <property type="entry name" value="Ser/Thr_kinase_AS"/>
</dbReference>
<feature type="domain" description="Protein kinase" evidence="1">
    <location>
        <begin position="28"/>
        <end position="335"/>
    </location>
</feature>
<evidence type="ECO:0000259" key="1">
    <source>
        <dbReference type="PROSITE" id="PS50011"/>
    </source>
</evidence>
<dbReference type="PANTHER" id="PTHR44167">
    <property type="entry name" value="OVARIAN-SPECIFIC SERINE/THREONINE-PROTEIN KINASE LOK-RELATED"/>
    <property type="match status" value="1"/>
</dbReference>
<evidence type="ECO:0000313" key="3">
    <source>
        <dbReference type="Proteomes" id="UP000006049"/>
    </source>
</evidence>
<organism evidence="2 3">
    <name type="scientific">Aequorivita sublithincola (strain DSM 14238 / LMG 21431 / ACAM 643 / 9-3)</name>
    <dbReference type="NCBI Taxonomy" id="746697"/>
    <lineage>
        <taxon>Bacteria</taxon>
        <taxon>Pseudomonadati</taxon>
        <taxon>Bacteroidota</taxon>
        <taxon>Flavobacteriia</taxon>
        <taxon>Flavobacteriales</taxon>
        <taxon>Flavobacteriaceae</taxon>
        <taxon>Aequorivita</taxon>
    </lineage>
</organism>
<dbReference type="PROSITE" id="PS00108">
    <property type="entry name" value="PROTEIN_KINASE_ST"/>
    <property type="match status" value="1"/>
</dbReference>
<dbReference type="GO" id="GO:0004674">
    <property type="term" value="F:protein serine/threonine kinase activity"/>
    <property type="evidence" value="ECO:0007669"/>
    <property type="project" value="TreeGrafter"/>
</dbReference>
<dbReference type="Proteomes" id="UP000006049">
    <property type="component" value="Chromosome"/>
</dbReference>
<proteinExistence type="predicted"/>
<dbReference type="GO" id="GO:0005524">
    <property type="term" value="F:ATP binding"/>
    <property type="evidence" value="ECO:0007669"/>
    <property type="project" value="InterPro"/>
</dbReference>
<accession>I3YZY7</accession>
<dbReference type="SMART" id="SM00220">
    <property type="entry name" value="S_TKc"/>
    <property type="match status" value="1"/>
</dbReference>